<reference evidence="3" key="1">
    <citation type="submission" date="2025-08" db="UniProtKB">
        <authorList>
            <consortium name="RefSeq"/>
        </authorList>
    </citation>
    <scope>IDENTIFICATION</scope>
</reference>
<proteinExistence type="predicted"/>
<dbReference type="RefSeq" id="XP_026680141.1">
    <property type="nucleotide sequence ID" value="XM_026824340.1"/>
</dbReference>
<gene>
    <name evidence="3" type="primary">LOC113467875</name>
</gene>
<accession>A0A3Q0IV41</accession>
<dbReference type="AlphaFoldDB" id="A0A3Q0IV41"/>
<sequence length="137" mass="14985">MSSSTVQCAPARRDTRAIRQPSATCRIHWAVFLMRNAPVPRPVLTPNVRNRAPCTARVRLTRCVSTRTTPRTVPVWRDSRAMGSSDVYQSGTTSQSANTTKTARQTSYVTASIGSASTHAKKTLVGSMPSVYRKTMA</sequence>
<name>A0A3Q0IV41_DIACI</name>
<evidence type="ECO:0000256" key="1">
    <source>
        <dbReference type="SAM" id="MobiDB-lite"/>
    </source>
</evidence>
<evidence type="ECO:0000313" key="2">
    <source>
        <dbReference type="Proteomes" id="UP000079169"/>
    </source>
</evidence>
<protein>
    <submittedName>
        <fullName evidence="3">Uncharacterized protein LOC113467875</fullName>
    </submittedName>
</protein>
<dbReference type="GeneID" id="113467875"/>
<organism evidence="2 3">
    <name type="scientific">Diaphorina citri</name>
    <name type="common">Asian citrus psyllid</name>
    <dbReference type="NCBI Taxonomy" id="121845"/>
    <lineage>
        <taxon>Eukaryota</taxon>
        <taxon>Metazoa</taxon>
        <taxon>Ecdysozoa</taxon>
        <taxon>Arthropoda</taxon>
        <taxon>Hexapoda</taxon>
        <taxon>Insecta</taxon>
        <taxon>Pterygota</taxon>
        <taxon>Neoptera</taxon>
        <taxon>Paraneoptera</taxon>
        <taxon>Hemiptera</taxon>
        <taxon>Sternorrhyncha</taxon>
        <taxon>Psylloidea</taxon>
        <taxon>Psyllidae</taxon>
        <taxon>Diaphorininae</taxon>
        <taxon>Diaphorina</taxon>
    </lineage>
</organism>
<dbReference type="Proteomes" id="UP000079169">
    <property type="component" value="Unplaced"/>
</dbReference>
<feature type="region of interest" description="Disordered" evidence="1">
    <location>
        <begin position="84"/>
        <end position="104"/>
    </location>
</feature>
<dbReference type="PaxDb" id="121845-A0A3Q0IV41"/>
<keyword evidence="2" id="KW-1185">Reference proteome</keyword>
<dbReference type="KEGG" id="dci:113467875"/>
<feature type="compositionally biased region" description="Polar residues" evidence="1">
    <location>
        <begin position="86"/>
        <end position="104"/>
    </location>
</feature>
<evidence type="ECO:0000313" key="3">
    <source>
        <dbReference type="RefSeq" id="XP_026680141.1"/>
    </source>
</evidence>